<proteinExistence type="predicted"/>
<dbReference type="EMBL" id="JBGMEK010000050">
    <property type="protein sequence ID" value="MFA0812661.1"/>
    <property type="molecule type" value="Genomic_DNA"/>
</dbReference>
<dbReference type="Proteomes" id="UP001569428">
    <property type="component" value="Unassembled WGS sequence"/>
</dbReference>
<evidence type="ECO:0008006" key="3">
    <source>
        <dbReference type="Google" id="ProtNLM"/>
    </source>
</evidence>
<name>A0ABV4P3F5_9GAMM</name>
<dbReference type="RefSeq" id="WP_371840358.1">
    <property type="nucleotide sequence ID" value="NZ_JBGMEK010000050.1"/>
</dbReference>
<organism evidence="1 2">
    <name type="scientific">Microbulbifer epialgicus</name>
    <dbReference type="NCBI Taxonomy" id="393907"/>
    <lineage>
        <taxon>Bacteria</taxon>
        <taxon>Pseudomonadati</taxon>
        <taxon>Pseudomonadota</taxon>
        <taxon>Gammaproteobacteria</taxon>
        <taxon>Cellvibrionales</taxon>
        <taxon>Microbulbiferaceae</taxon>
        <taxon>Microbulbifer</taxon>
    </lineage>
</organism>
<comment type="caution">
    <text evidence="1">The sequence shown here is derived from an EMBL/GenBank/DDBJ whole genome shotgun (WGS) entry which is preliminary data.</text>
</comment>
<evidence type="ECO:0000313" key="1">
    <source>
        <dbReference type="EMBL" id="MFA0812661.1"/>
    </source>
</evidence>
<gene>
    <name evidence="1" type="ORF">ACCI49_17240</name>
</gene>
<evidence type="ECO:0000313" key="2">
    <source>
        <dbReference type="Proteomes" id="UP001569428"/>
    </source>
</evidence>
<sequence length="50" mass="5631">MNEFSQLLQITQDLLATVEAQQLQINSMREQIAVLSETIQGQPSKQTVDN</sequence>
<protein>
    <recommendedName>
        <fullName evidence="3">SlyX protein</fullName>
    </recommendedName>
</protein>
<accession>A0ABV4P3F5</accession>
<keyword evidence="2" id="KW-1185">Reference proteome</keyword>
<reference evidence="1 2" key="1">
    <citation type="submission" date="2024-08" db="EMBL/GenBank/DDBJ databases">
        <authorList>
            <person name="Ishaq N."/>
        </authorList>
    </citation>
    <scope>NUCLEOTIDE SEQUENCE [LARGE SCALE GENOMIC DNA]</scope>
    <source>
        <strain evidence="1 2">DSM 18651</strain>
    </source>
</reference>